<dbReference type="Gene3D" id="3.10.20.90">
    <property type="entry name" value="Phosphatidylinositol 3-kinase Catalytic Subunit, Chain A, domain 1"/>
    <property type="match status" value="1"/>
</dbReference>
<dbReference type="InterPro" id="IPR039120">
    <property type="entry name" value="UBFD1"/>
</dbReference>
<comment type="caution">
    <text evidence="3">The sequence shown here is derived from an EMBL/GenBank/DDBJ whole genome shotgun (WGS) entry which is preliminary data.</text>
</comment>
<dbReference type="Pfam" id="PF25343">
    <property type="entry name" value="PH_UBFD1_C"/>
    <property type="match status" value="1"/>
</dbReference>
<name>A0ABP0F0M1_CLALP</name>
<evidence type="ECO:0000313" key="4">
    <source>
        <dbReference type="Proteomes" id="UP001642483"/>
    </source>
</evidence>
<dbReference type="EMBL" id="CAWYQH010000002">
    <property type="protein sequence ID" value="CAK8673268.1"/>
    <property type="molecule type" value="Genomic_DNA"/>
</dbReference>
<organism evidence="3 4">
    <name type="scientific">Clavelina lepadiformis</name>
    <name type="common">Light-bulb sea squirt</name>
    <name type="synonym">Ascidia lepadiformis</name>
    <dbReference type="NCBI Taxonomy" id="159417"/>
    <lineage>
        <taxon>Eukaryota</taxon>
        <taxon>Metazoa</taxon>
        <taxon>Chordata</taxon>
        <taxon>Tunicata</taxon>
        <taxon>Ascidiacea</taxon>
        <taxon>Aplousobranchia</taxon>
        <taxon>Clavelinidae</taxon>
        <taxon>Clavelina</taxon>
    </lineage>
</organism>
<feature type="region of interest" description="Disordered" evidence="1">
    <location>
        <begin position="1"/>
        <end position="28"/>
    </location>
</feature>
<evidence type="ECO:0000256" key="1">
    <source>
        <dbReference type="SAM" id="MobiDB-lite"/>
    </source>
</evidence>
<dbReference type="PANTHER" id="PTHR16470">
    <property type="entry name" value="UBIQUITIN DOMAIN-CONTAINING PROTEIN UBFD1"/>
    <property type="match status" value="1"/>
</dbReference>
<accession>A0ABP0F0M1</accession>
<dbReference type="InterPro" id="IPR000626">
    <property type="entry name" value="Ubiquitin-like_dom"/>
</dbReference>
<sequence length="256" mass="28608">MEQESAQDLTKKMVTEPTGDGQNLNDASEKKNDITFNLVFKKEKLNITWDANKTIATLKSHVHDLTGVPPAMQKLMYKGLAKDDVTLSALGVTNGSKMMLVGSKLTDVISVNTKGKAESTSAGSSSSNKKEPLSKQKPHTKVIDQGVPDDAMPAYKNGHERLPDVPLFGMVNKYRSKVRLTFKLEADQLWLGTKERTEKIGMGSIKNIISQPIHGHEEYHMMALQLGPTEQSRYWIYWIPAQYINAIKELILGKFY</sequence>
<dbReference type="PROSITE" id="PS00299">
    <property type="entry name" value="UBIQUITIN_1"/>
    <property type="match status" value="1"/>
</dbReference>
<gene>
    <name evidence="3" type="ORF">CVLEPA_LOCUS3077</name>
</gene>
<dbReference type="SUPFAM" id="SSF54236">
    <property type="entry name" value="Ubiquitin-like"/>
    <property type="match status" value="1"/>
</dbReference>
<dbReference type="Pfam" id="PF00240">
    <property type="entry name" value="ubiquitin"/>
    <property type="match status" value="1"/>
</dbReference>
<dbReference type="PROSITE" id="PS50053">
    <property type="entry name" value="UBIQUITIN_2"/>
    <property type="match status" value="1"/>
</dbReference>
<keyword evidence="4" id="KW-1185">Reference proteome</keyword>
<dbReference type="CDD" id="cd17047">
    <property type="entry name" value="Ubl_UBFD1"/>
    <property type="match status" value="1"/>
</dbReference>
<dbReference type="Proteomes" id="UP001642483">
    <property type="component" value="Unassembled WGS sequence"/>
</dbReference>
<protein>
    <recommendedName>
        <fullName evidence="2">Ubiquitin-like domain-containing protein</fullName>
    </recommendedName>
</protein>
<dbReference type="InterPro" id="IPR029071">
    <property type="entry name" value="Ubiquitin-like_domsf"/>
</dbReference>
<evidence type="ECO:0000313" key="3">
    <source>
        <dbReference type="EMBL" id="CAK8673268.1"/>
    </source>
</evidence>
<evidence type="ECO:0000259" key="2">
    <source>
        <dbReference type="PROSITE" id="PS50053"/>
    </source>
</evidence>
<feature type="domain" description="Ubiquitin-like" evidence="2">
    <location>
        <begin position="32"/>
        <end position="101"/>
    </location>
</feature>
<dbReference type="InterPro" id="IPR019954">
    <property type="entry name" value="Ubiquitin_CS"/>
</dbReference>
<dbReference type="SMART" id="SM00213">
    <property type="entry name" value="UBQ"/>
    <property type="match status" value="1"/>
</dbReference>
<feature type="region of interest" description="Disordered" evidence="1">
    <location>
        <begin position="115"/>
        <end position="149"/>
    </location>
</feature>
<dbReference type="PANTHER" id="PTHR16470:SF0">
    <property type="entry name" value="UBIQUITIN DOMAIN-CONTAINING PROTEIN UBFD1"/>
    <property type="match status" value="1"/>
</dbReference>
<proteinExistence type="predicted"/>
<feature type="compositionally biased region" description="Low complexity" evidence="1">
    <location>
        <begin position="118"/>
        <end position="127"/>
    </location>
</feature>
<reference evidence="3 4" key="1">
    <citation type="submission" date="2024-02" db="EMBL/GenBank/DDBJ databases">
        <authorList>
            <person name="Daric V."/>
            <person name="Darras S."/>
        </authorList>
    </citation>
    <scope>NUCLEOTIDE SEQUENCE [LARGE SCALE GENOMIC DNA]</scope>
</reference>
<dbReference type="InterPro" id="IPR057455">
    <property type="entry name" value="UBFD1_C"/>
</dbReference>